<feature type="region of interest" description="Disordered" evidence="1">
    <location>
        <begin position="72"/>
        <end position="93"/>
    </location>
</feature>
<dbReference type="EMBL" id="CM031827">
    <property type="protein sequence ID" value="KAG6722086.1"/>
    <property type="molecule type" value="Genomic_DNA"/>
</dbReference>
<proteinExistence type="predicted"/>
<sequence length="93" mass="10640">MTQISSAIFCLPSTADWPISSAVCRPKFFVSPCSSLHCKLADLLRNLPPKRQILKLVYTTLRLCHYVNSSASSLVGRENENRWERRRECSLKN</sequence>
<evidence type="ECO:0000313" key="3">
    <source>
        <dbReference type="Proteomes" id="UP000811246"/>
    </source>
</evidence>
<dbReference type="Proteomes" id="UP000811246">
    <property type="component" value="Chromosome 3"/>
</dbReference>
<reference evidence="2" key="1">
    <citation type="submission" date="2021-01" db="EMBL/GenBank/DDBJ databases">
        <authorList>
            <person name="Lovell J.T."/>
            <person name="Bentley N."/>
            <person name="Bhattarai G."/>
            <person name="Jenkins J.W."/>
            <person name="Sreedasyam A."/>
            <person name="Alarcon Y."/>
            <person name="Bock C."/>
            <person name="Boston L."/>
            <person name="Carlson J."/>
            <person name="Cervantes K."/>
            <person name="Clermont K."/>
            <person name="Krom N."/>
            <person name="Kubenka K."/>
            <person name="Mamidi S."/>
            <person name="Mattison C."/>
            <person name="Monteros M."/>
            <person name="Pisani C."/>
            <person name="Plott C."/>
            <person name="Rajasekar S."/>
            <person name="Rhein H.S."/>
            <person name="Rohla C."/>
            <person name="Song M."/>
            <person name="Hilaire R.S."/>
            <person name="Shu S."/>
            <person name="Wells L."/>
            <person name="Wang X."/>
            <person name="Webber J."/>
            <person name="Heerema R.J."/>
            <person name="Klein P."/>
            <person name="Conner P."/>
            <person name="Grauke L."/>
            <person name="Grimwood J."/>
            <person name="Schmutz J."/>
            <person name="Randall J.J."/>
        </authorList>
    </citation>
    <scope>NUCLEOTIDE SEQUENCE</scope>
    <source>
        <tissue evidence="2">Leaf</tissue>
    </source>
</reference>
<protein>
    <submittedName>
        <fullName evidence="2">Uncharacterized protein</fullName>
    </submittedName>
</protein>
<feature type="compositionally biased region" description="Basic and acidic residues" evidence="1">
    <location>
        <begin position="77"/>
        <end position="93"/>
    </location>
</feature>
<accession>A0A922FGP2</accession>
<dbReference type="AlphaFoldDB" id="A0A922FGP2"/>
<gene>
    <name evidence="2" type="ORF">I3842_03G143600</name>
</gene>
<evidence type="ECO:0000256" key="1">
    <source>
        <dbReference type="SAM" id="MobiDB-lite"/>
    </source>
</evidence>
<comment type="caution">
    <text evidence="2">The sequence shown here is derived from an EMBL/GenBank/DDBJ whole genome shotgun (WGS) entry which is preliminary data.</text>
</comment>
<name>A0A922FGP2_CARIL</name>
<evidence type="ECO:0000313" key="2">
    <source>
        <dbReference type="EMBL" id="KAG6722086.1"/>
    </source>
</evidence>
<organism evidence="2 3">
    <name type="scientific">Carya illinoinensis</name>
    <name type="common">Pecan</name>
    <dbReference type="NCBI Taxonomy" id="32201"/>
    <lineage>
        <taxon>Eukaryota</taxon>
        <taxon>Viridiplantae</taxon>
        <taxon>Streptophyta</taxon>
        <taxon>Embryophyta</taxon>
        <taxon>Tracheophyta</taxon>
        <taxon>Spermatophyta</taxon>
        <taxon>Magnoliopsida</taxon>
        <taxon>eudicotyledons</taxon>
        <taxon>Gunneridae</taxon>
        <taxon>Pentapetalae</taxon>
        <taxon>rosids</taxon>
        <taxon>fabids</taxon>
        <taxon>Fagales</taxon>
        <taxon>Juglandaceae</taxon>
        <taxon>Carya</taxon>
    </lineage>
</organism>